<protein>
    <recommendedName>
        <fullName evidence="10">Imidazole glycerol phosphate synthase subunit HisH</fullName>
        <ecNumber evidence="10">4.3.2.10</ecNumber>
    </recommendedName>
    <alternativeName>
        <fullName evidence="10">IGP synthase glutaminase subunit</fullName>
        <ecNumber evidence="10">3.5.1.2</ecNumber>
    </alternativeName>
    <alternativeName>
        <fullName evidence="10">IGP synthase subunit HisH</fullName>
    </alternativeName>
    <alternativeName>
        <fullName evidence="10">ImGP synthase subunit HisH</fullName>
        <shortName evidence="10">IGPS subunit HisH</shortName>
    </alternativeName>
</protein>
<dbReference type="PANTHER" id="PTHR42701:SF1">
    <property type="entry name" value="IMIDAZOLE GLYCEROL PHOSPHATE SYNTHASE SUBUNIT HISH"/>
    <property type="match status" value="1"/>
</dbReference>
<gene>
    <name evidence="10" type="primary">hisH</name>
    <name evidence="13" type="ORF">SAMN02745248_02287</name>
</gene>
<dbReference type="STRING" id="1121331.SAMN02745248_02287"/>
<dbReference type="InterPro" id="IPR029062">
    <property type="entry name" value="Class_I_gatase-like"/>
</dbReference>
<comment type="subcellular location">
    <subcellularLocation>
        <location evidence="10">Cytoplasm</location>
    </subcellularLocation>
</comment>
<dbReference type="InterPro" id="IPR010139">
    <property type="entry name" value="Imidazole-glycPsynth_HisH"/>
</dbReference>
<dbReference type="EMBL" id="FRAD01000022">
    <property type="protein sequence ID" value="SHK31647.1"/>
    <property type="molecule type" value="Genomic_DNA"/>
</dbReference>
<dbReference type="OrthoDB" id="9807137at2"/>
<feature type="active site" description="Nucleophile" evidence="10 11">
    <location>
        <position position="79"/>
    </location>
</feature>
<comment type="catalytic activity">
    <reaction evidence="9 10">
        <text>L-glutamine + H2O = L-glutamate + NH4(+)</text>
        <dbReference type="Rhea" id="RHEA:15889"/>
        <dbReference type="ChEBI" id="CHEBI:15377"/>
        <dbReference type="ChEBI" id="CHEBI:28938"/>
        <dbReference type="ChEBI" id="CHEBI:29985"/>
        <dbReference type="ChEBI" id="CHEBI:58359"/>
        <dbReference type="EC" id="3.5.1.2"/>
    </reaction>
</comment>
<dbReference type="GO" id="GO:0000107">
    <property type="term" value="F:imidazoleglycerol-phosphate synthase activity"/>
    <property type="evidence" value="ECO:0007669"/>
    <property type="project" value="UniProtKB-UniRule"/>
</dbReference>
<proteinExistence type="inferred from homology"/>
<evidence type="ECO:0000256" key="1">
    <source>
        <dbReference type="ARBA" id="ARBA00005091"/>
    </source>
</evidence>
<evidence type="ECO:0000313" key="13">
    <source>
        <dbReference type="EMBL" id="SHK31647.1"/>
    </source>
</evidence>
<dbReference type="AlphaFoldDB" id="A0A1M6RH07"/>
<dbReference type="Proteomes" id="UP000183952">
    <property type="component" value="Unassembled WGS sequence"/>
</dbReference>
<dbReference type="EC" id="3.5.1.2" evidence="10"/>
<keyword evidence="3 10" id="KW-0028">Amino-acid biosynthesis</keyword>
<keyword evidence="7 10" id="KW-0456">Lyase</keyword>
<dbReference type="Pfam" id="PF00117">
    <property type="entry name" value="GATase"/>
    <property type="match status" value="1"/>
</dbReference>
<evidence type="ECO:0000259" key="12">
    <source>
        <dbReference type="Pfam" id="PF00117"/>
    </source>
</evidence>
<comment type="subunit">
    <text evidence="2 10">Heterodimer of HisH and HisF.</text>
</comment>
<accession>A0A1M6RH07</accession>
<dbReference type="UniPathway" id="UPA00031">
    <property type="reaction ID" value="UER00010"/>
</dbReference>
<feature type="active site" evidence="10 11">
    <location>
        <position position="189"/>
    </location>
</feature>
<keyword evidence="13" id="KW-0808">Transferase</keyword>
<keyword evidence="6 10" id="KW-0368">Histidine biosynthesis</keyword>
<dbReference type="PANTHER" id="PTHR42701">
    <property type="entry name" value="IMIDAZOLE GLYCEROL PHOSPHATE SYNTHASE SUBUNIT HISH"/>
    <property type="match status" value="1"/>
</dbReference>
<dbReference type="PROSITE" id="PS51273">
    <property type="entry name" value="GATASE_TYPE_1"/>
    <property type="match status" value="1"/>
</dbReference>
<dbReference type="EC" id="4.3.2.10" evidence="10"/>
<evidence type="ECO:0000256" key="2">
    <source>
        <dbReference type="ARBA" id="ARBA00011152"/>
    </source>
</evidence>
<dbReference type="GO" id="GO:0000105">
    <property type="term" value="P:L-histidine biosynthetic process"/>
    <property type="evidence" value="ECO:0007669"/>
    <property type="project" value="UniProtKB-UniRule"/>
</dbReference>
<keyword evidence="14" id="KW-1185">Reference proteome</keyword>
<evidence type="ECO:0000256" key="9">
    <source>
        <dbReference type="ARBA" id="ARBA00049534"/>
    </source>
</evidence>
<dbReference type="PIRSF" id="PIRSF000495">
    <property type="entry name" value="Amidotransf_hisH"/>
    <property type="match status" value="1"/>
</dbReference>
<evidence type="ECO:0000256" key="10">
    <source>
        <dbReference type="HAMAP-Rule" id="MF_00278"/>
    </source>
</evidence>
<keyword evidence="10" id="KW-0963">Cytoplasm</keyword>
<comment type="function">
    <text evidence="10">IGPS catalyzes the conversion of PRFAR and glutamine to IGP, AICAR and glutamate. The HisH subunit catalyzes the hydrolysis of glutamine to glutamate and ammonia as part of the synthesis of IGP and AICAR. The resulting ammonia molecule is channeled to the active site of HisF.</text>
</comment>
<evidence type="ECO:0000256" key="6">
    <source>
        <dbReference type="ARBA" id="ARBA00023102"/>
    </source>
</evidence>
<evidence type="ECO:0000256" key="3">
    <source>
        <dbReference type="ARBA" id="ARBA00022605"/>
    </source>
</evidence>
<dbReference type="RefSeq" id="WP_072904209.1">
    <property type="nucleotide sequence ID" value="NZ_FRAD01000022.1"/>
</dbReference>
<comment type="catalytic activity">
    <reaction evidence="8 10">
        <text>5-[(5-phospho-1-deoxy-D-ribulos-1-ylimino)methylamino]-1-(5-phospho-beta-D-ribosyl)imidazole-4-carboxamide + L-glutamine = D-erythro-1-(imidazol-4-yl)glycerol 3-phosphate + 5-amino-1-(5-phospho-beta-D-ribosyl)imidazole-4-carboxamide + L-glutamate + H(+)</text>
        <dbReference type="Rhea" id="RHEA:24793"/>
        <dbReference type="ChEBI" id="CHEBI:15378"/>
        <dbReference type="ChEBI" id="CHEBI:29985"/>
        <dbReference type="ChEBI" id="CHEBI:58278"/>
        <dbReference type="ChEBI" id="CHEBI:58359"/>
        <dbReference type="ChEBI" id="CHEBI:58475"/>
        <dbReference type="ChEBI" id="CHEBI:58525"/>
        <dbReference type="EC" id="4.3.2.10"/>
    </reaction>
</comment>
<organism evidence="13 14">
    <name type="scientific">Hathewaya proteolytica DSM 3090</name>
    <dbReference type="NCBI Taxonomy" id="1121331"/>
    <lineage>
        <taxon>Bacteria</taxon>
        <taxon>Bacillati</taxon>
        <taxon>Bacillota</taxon>
        <taxon>Clostridia</taxon>
        <taxon>Eubacteriales</taxon>
        <taxon>Clostridiaceae</taxon>
        <taxon>Hathewaya</taxon>
    </lineage>
</organism>
<sequence length="210" mass="23623">MIVIIDYGMGNLKSVENALKKINCPCKISSKREDIISAQGLILPGVGAFYDCMKNLEYSGLVPVIKEQVKGGKPLLGICLGMQVLFERGFETEPCNGLGLFKGNIIKMEDSTVKIPHIGWNMLVGNDQCKYTSDVFNRLSKKPFVYYVHSFYVSDYCEEELVAYSHYGIMKVPGMFRKDNLMGCQFHPEKSGEDGLAILKYYVEEVVKCK</sequence>
<feature type="domain" description="Glutamine amidotransferase" evidence="12">
    <location>
        <begin position="3"/>
        <end position="193"/>
    </location>
</feature>
<dbReference type="GO" id="GO:0004359">
    <property type="term" value="F:glutaminase activity"/>
    <property type="evidence" value="ECO:0007669"/>
    <property type="project" value="UniProtKB-EC"/>
</dbReference>
<reference evidence="13 14" key="1">
    <citation type="submission" date="2016-11" db="EMBL/GenBank/DDBJ databases">
        <authorList>
            <person name="Jaros S."/>
            <person name="Januszkiewicz K."/>
            <person name="Wedrychowicz H."/>
        </authorList>
    </citation>
    <scope>NUCLEOTIDE SEQUENCE [LARGE SCALE GENOMIC DNA]</scope>
    <source>
        <strain evidence="13 14">DSM 3090</strain>
    </source>
</reference>
<evidence type="ECO:0000256" key="4">
    <source>
        <dbReference type="ARBA" id="ARBA00022801"/>
    </source>
</evidence>
<dbReference type="HAMAP" id="MF_00278">
    <property type="entry name" value="HisH"/>
    <property type="match status" value="1"/>
</dbReference>
<dbReference type="GO" id="GO:0005737">
    <property type="term" value="C:cytoplasm"/>
    <property type="evidence" value="ECO:0007669"/>
    <property type="project" value="UniProtKB-SubCell"/>
</dbReference>
<dbReference type="SUPFAM" id="SSF52317">
    <property type="entry name" value="Class I glutamine amidotransferase-like"/>
    <property type="match status" value="1"/>
</dbReference>
<dbReference type="GO" id="GO:0016829">
    <property type="term" value="F:lyase activity"/>
    <property type="evidence" value="ECO:0007669"/>
    <property type="project" value="UniProtKB-KW"/>
</dbReference>
<evidence type="ECO:0000256" key="11">
    <source>
        <dbReference type="PIRSR" id="PIRSR000495-1"/>
    </source>
</evidence>
<evidence type="ECO:0000313" key="14">
    <source>
        <dbReference type="Proteomes" id="UP000183952"/>
    </source>
</evidence>
<feature type="active site" evidence="10 11">
    <location>
        <position position="187"/>
    </location>
</feature>
<keyword evidence="4 10" id="KW-0378">Hydrolase</keyword>
<evidence type="ECO:0000256" key="8">
    <source>
        <dbReference type="ARBA" id="ARBA00047838"/>
    </source>
</evidence>
<name>A0A1M6RH07_9CLOT</name>
<dbReference type="CDD" id="cd01748">
    <property type="entry name" value="GATase1_IGP_Synthase"/>
    <property type="match status" value="1"/>
</dbReference>
<evidence type="ECO:0000256" key="5">
    <source>
        <dbReference type="ARBA" id="ARBA00022962"/>
    </source>
</evidence>
<comment type="pathway">
    <text evidence="1 10">Amino-acid biosynthesis; L-histidine biosynthesis; L-histidine from 5-phospho-alpha-D-ribose 1-diphosphate: step 5/9.</text>
</comment>
<dbReference type="Gene3D" id="3.40.50.880">
    <property type="match status" value="1"/>
</dbReference>
<evidence type="ECO:0000256" key="7">
    <source>
        <dbReference type="ARBA" id="ARBA00023239"/>
    </source>
</evidence>
<dbReference type="NCBIfam" id="TIGR01855">
    <property type="entry name" value="IMP_synth_hisH"/>
    <property type="match status" value="1"/>
</dbReference>
<dbReference type="InterPro" id="IPR017926">
    <property type="entry name" value="GATASE"/>
</dbReference>
<keyword evidence="5 10" id="KW-0315">Glutamine amidotransferase</keyword>